<keyword evidence="3" id="KW-1185">Reference proteome</keyword>
<dbReference type="InParanoid" id="A0A165Q3W4"/>
<accession>A0A165Q3W4</accession>
<evidence type="ECO:0000313" key="3">
    <source>
        <dbReference type="Proteomes" id="UP000076761"/>
    </source>
</evidence>
<dbReference type="OrthoDB" id="26679at2759"/>
<protein>
    <submittedName>
        <fullName evidence="2">Uncharacterized protein</fullName>
    </submittedName>
</protein>
<dbReference type="AlphaFoldDB" id="A0A165Q3W4"/>
<feature type="region of interest" description="Disordered" evidence="1">
    <location>
        <begin position="1"/>
        <end position="67"/>
    </location>
</feature>
<evidence type="ECO:0000313" key="2">
    <source>
        <dbReference type="EMBL" id="KZT21882.1"/>
    </source>
</evidence>
<feature type="compositionally biased region" description="Polar residues" evidence="1">
    <location>
        <begin position="46"/>
        <end position="58"/>
    </location>
</feature>
<gene>
    <name evidence="2" type="ORF">NEOLEDRAFT_1072735</name>
</gene>
<organism evidence="2 3">
    <name type="scientific">Neolentinus lepideus HHB14362 ss-1</name>
    <dbReference type="NCBI Taxonomy" id="1314782"/>
    <lineage>
        <taxon>Eukaryota</taxon>
        <taxon>Fungi</taxon>
        <taxon>Dikarya</taxon>
        <taxon>Basidiomycota</taxon>
        <taxon>Agaricomycotina</taxon>
        <taxon>Agaricomycetes</taxon>
        <taxon>Gloeophyllales</taxon>
        <taxon>Gloeophyllaceae</taxon>
        <taxon>Neolentinus</taxon>
    </lineage>
</organism>
<reference evidence="2 3" key="1">
    <citation type="journal article" date="2016" name="Mol. Biol. Evol.">
        <title>Comparative Genomics of Early-Diverging Mushroom-Forming Fungi Provides Insights into the Origins of Lignocellulose Decay Capabilities.</title>
        <authorList>
            <person name="Nagy L.G."/>
            <person name="Riley R."/>
            <person name="Tritt A."/>
            <person name="Adam C."/>
            <person name="Daum C."/>
            <person name="Floudas D."/>
            <person name="Sun H."/>
            <person name="Yadav J.S."/>
            <person name="Pangilinan J."/>
            <person name="Larsson K.H."/>
            <person name="Matsuura K."/>
            <person name="Barry K."/>
            <person name="Labutti K."/>
            <person name="Kuo R."/>
            <person name="Ohm R.A."/>
            <person name="Bhattacharya S.S."/>
            <person name="Shirouzu T."/>
            <person name="Yoshinaga Y."/>
            <person name="Martin F.M."/>
            <person name="Grigoriev I.V."/>
            <person name="Hibbett D.S."/>
        </authorList>
    </citation>
    <scope>NUCLEOTIDE SEQUENCE [LARGE SCALE GENOMIC DNA]</scope>
    <source>
        <strain evidence="2 3">HHB14362 ss-1</strain>
    </source>
</reference>
<dbReference type="EMBL" id="KV425602">
    <property type="protein sequence ID" value="KZT21882.1"/>
    <property type="molecule type" value="Genomic_DNA"/>
</dbReference>
<proteinExistence type="predicted"/>
<feature type="compositionally biased region" description="Polar residues" evidence="1">
    <location>
        <begin position="1"/>
        <end position="10"/>
    </location>
</feature>
<evidence type="ECO:0000256" key="1">
    <source>
        <dbReference type="SAM" id="MobiDB-lite"/>
    </source>
</evidence>
<feature type="non-terminal residue" evidence="2">
    <location>
        <position position="155"/>
    </location>
</feature>
<name>A0A165Q3W4_9AGAM</name>
<dbReference type="Proteomes" id="UP000076761">
    <property type="component" value="Unassembled WGS sequence"/>
</dbReference>
<sequence length="155" mass="16699">MTSVPLSNIQLLIPVPSDQPPRKHGNGSEEDLDRFASLFSPPTPPASRSLTPMQTQAQAAKPRHRRADSDFGAFVSVPASDDPLRGVGADVVSSEPIQNFAFFDKFTEEAKAATQENRRDLVDELLKHEDDPLYWVAGGASGSSTPSNAVSHSQS</sequence>